<name>A0A523BFS2_9CREN</name>
<dbReference type="EMBL" id="QNVH01000006">
    <property type="protein sequence ID" value="TDA39801.1"/>
    <property type="molecule type" value="Genomic_DNA"/>
</dbReference>
<organism evidence="2 3">
    <name type="scientific">Thermoproteota archaeon</name>
    <dbReference type="NCBI Taxonomy" id="2056631"/>
    <lineage>
        <taxon>Archaea</taxon>
        <taxon>Thermoproteota</taxon>
    </lineage>
</organism>
<gene>
    <name evidence="2" type="ORF">DSO08_01195</name>
</gene>
<sequence length="128" mass="13849">MGKLDLLRDYNATAHLYDERYKEEQVPKISFLLGKLKPKEKDVLLDVGCGTGLLFEKVNCGLIVGVDISLNMLREAKKRAKGVVRPCAGVTEVGAETEVEGGAEIKAEVLGKAMGGESSESQQNPVEE</sequence>
<comment type="caution">
    <text evidence="2">The sequence shown here is derived from an EMBL/GenBank/DDBJ whole genome shotgun (WGS) entry which is preliminary data.</text>
</comment>
<evidence type="ECO:0000313" key="3">
    <source>
        <dbReference type="Proteomes" id="UP000315399"/>
    </source>
</evidence>
<dbReference type="InterPro" id="IPR041698">
    <property type="entry name" value="Methyltransf_25"/>
</dbReference>
<proteinExistence type="predicted"/>
<evidence type="ECO:0000259" key="1">
    <source>
        <dbReference type="Pfam" id="PF13649"/>
    </source>
</evidence>
<dbReference type="SUPFAM" id="SSF53335">
    <property type="entry name" value="S-adenosyl-L-methionine-dependent methyltransferases"/>
    <property type="match status" value="1"/>
</dbReference>
<feature type="domain" description="Methyltransferase" evidence="1">
    <location>
        <begin position="45"/>
        <end position="81"/>
    </location>
</feature>
<reference evidence="2 3" key="1">
    <citation type="journal article" date="2019" name="Nat. Microbiol.">
        <title>Expanding anaerobic alkane metabolism in the domain of Archaea.</title>
        <authorList>
            <person name="Wang Y."/>
            <person name="Wegener G."/>
            <person name="Hou J."/>
            <person name="Wang F."/>
            <person name="Xiao X."/>
        </authorList>
    </citation>
    <scope>NUCLEOTIDE SEQUENCE [LARGE SCALE GENOMIC DNA]</scope>
    <source>
        <strain evidence="2">WYZ-LMO10</strain>
    </source>
</reference>
<dbReference type="Pfam" id="PF13649">
    <property type="entry name" value="Methyltransf_25"/>
    <property type="match status" value="1"/>
</dbReference>
<dbReference type="Proteomes" id="UP000315399">
    <property type="component" value="Unassembled WGS sequence"/>
</dbReference>
<protein>
    <recommendedName>
        <fullName evidence="1">Methyltransferase domain-containing protein</fullName>
    </recommendedName>
</protein>
<accession>A0A523BFS2</accession>
<dbReference type="AlphaFoldDB" id="A0A523BFS2"/>
<dbReference type="InterPro" id="IPR029063">
    <property type="entry name" value="SAM-dependent_MTases_sf"/>
</dbReference>
<evidence type="ECO:0000313" key="2">
    <source>
        <dbReference type="EMBL" id="TDA39801.1"/>
    </source>
</evidence>
<dbReference type="Gene3D" id="3.40.50.150">
    <property type="entry name" value="Vaccinia Virus protein VP39"/>
    <property type="match status" value="1"/>
</dbReference>